<gene>
    <name evidence="2" type="ORF">L798_00615</name>
</gene>
<evidence type="ECO:0000313" key="3">
    <source>
        <dbReference type="Proteomes" id="UP000027135"/>
    </source>
</evidence>
<dbReference type="PANTHER" id="PTHR18460">
    <property type="entry name" value="TEL2 INTERACTING PROTEIN 1 TTI1 FAMILY MEMBER"/>
    <property type="match status" value="1"/>
</dbReference>
<sequence length="313" mass="35977">MCHEINGKETEKLEFVPKIMKTSQTTVDEIINYHSCKRQSENFKNNVEVDVEDTDSGAYNESDEKNCDGEKKLPLFVEMTVSVLKRCIHFLPSKNREQKLLVLAILQEGLLILEAWENELLPIVHAIWSPFVNRFAETTDHLLVNRSFGLLCVLAQTAKDFIRSRTLKHVLLPLCQVLTKSSIESKKKDRVSSYRFTQLFKLQKELLSNMGDLVVHLNLQEREIEQVLTAAAPYLSSLQPLPLQESCVNLFYKLSGVNQGAVWLKLLCMWSPIQQLNLPADGLQTVKVTERNVDHQEFKKNVEEILHFLDIRS</sequence>
<dbReference type="AlphaFoldDB" id="A0A067QKU2"/>
<dbReference type="PANTHER" id="PTHR18460:SF3">
    <property type="entry name" value="TELO2-INTERACTING PROTEIN 1 HOMOLOG"/>
    <property type="match status" value="1"/>
</dbReference>
<dbReference type="STRING" id="136037.A0A067QKU2"/>
<dbReference type="InterPro" id="IPR052587">
    <property type="entry name" value="TELO2-interacting_protein_1"/>
</dbReference>
<dbReference type="InParanoid" id="A0A067QKU2"/>
<organism evidence="2 3">
    <name type="scientific">Zootermopsis nevadensis</name>
    <name type="common">Dampwood termite</name>
    <dbReference type="NCBI Taxonomy" id="136037"/>
    <lineage>
        <taxon>Eukaryota</taxon>
        <taxon>Metazoa</taxon>
        <taxon>Ecdysozoa</taxon>
        <taxon>Arthropoda</taxon>
        <taxon>Hexapoda</taxon>
        <taxon>Insecta</taxon>
        <taxon>Pterygota</taxon>
        <taxon>Neoptera</taxon>
        <taxon>Polyneoptera</taxon>
        <taxon>Dictyoptera</taxon>
        <taxon>Blattodea</taxon>
        <taxon>Blattoidea</taxon>
        <taxon>Termitoidae</taxon>
        <taxon>Termopsidae</taxon>
        <taxon>Zootermopsis</taxon>
    </lineage>
</organism>
<dbReference type="InterPro" id="IPR057567">
    <property type="entry name" value="TPR_TTI1_C"/>
</dbReference>
<dbReference type="InterPro" id="IPR016024">
    <property type="entry name" value="ARM-type_fold"/>
</dbReference>
<dbReference type="SUPFAM" id="SSF48371">
    <property type="entry name" value="ARM repeat"/>
    <property type="match status" value="1"/>
</dbReference>
<evidence type="ECO:0000259" key="1">
    <source>
        <dbReference type="Pfam" id="PF24181"/>
    </source>
</evidence>
<reference evidence="2 3" key="1">
    <citation type="journal article" date="2014" name="Nat. Commun.">
        <title>Molecular traces of alternative social organization in a termite genome.</title>
        <authorList>
            <person name="Terrapon N."/>
            <person name="Li C."/>
            <person name="Robertson H.M."/>
            <person name="Ji L."/>
            <person name="Meng X."/>
            <person name="Booth W."/>
            <person name="Chen Z."/>
            <person name="Childers C.P."/>
            <person name="Glastad K.M."/>
            <person name="Gokhale K."/>
            <person name="Gowin J."/>
            <person name="Gronenberg W."/>
            <person name="Hermansen R.A."/>
            <person name="Hu H."/>
            <person name="Hunt B.G."/>
            <person name="Huylmans A.K."/>
            <person name="Khalil S.M."/>
            <person name="Mitchell R.D."/>
            <person name="Munoz-Torres M.C."/>
            <person name="Mustard J.A."/>
            <person name="Pan H."/>
            <person name="Reese J.T."/>
            <person name="Scharf M.E."/>
            <person name="Sun F."/>
            <person name="Vogel H."/>
            <person name="Xiao J."/>
            <person name="Yang W."/>
            <person name="Yang Z."/>
            <person name="Yang Z."/>
            <person name="Zhou J."/>
            <person name="Zhu J."/>
            <person name="Brent C.S."/>
            <person name="Elsik C.G."/>
            <person name="Goodisman M.A."/>
            <person name="Liberles D.A."/>
            <person name="Roe R.M."/>
            <person name="Vargo E.L."/>
            <person name="Vilcinskas A."/>
            <person name="Wang J."/>
            <person name="Bornberg-Bauer E."/>
            <person name="Korb J."/>
            <person name="Zhang G."/>
            <person name="Liebig J."/>
        </authorList>
    </citation>
    <scope>NUCLEOTIDE SEQUENCE [LARGE SCALE GENOMIC DNA]</scope>
    <source>
        <tissue evidence="2">Whole organism</tissue>
    </source>
</reference>
<dbReference type="Proteomes" id="UP000027135">
    <property type="component" value="Unassembled WGS sequence"/>
</dbReference>
<name>A0A067QKU2_ZOONE</name>
<protein>
    <recommendedName>
        <fullName evidence="1">TTI1 C-terminal TPR domain-containing protein</fullName>
    </recommendedName>
</protein>
<proteinExistence type="predicted"/>
<dbReference type="OrthoDB" id="49511at2759"/>
<accession>A0A067QKU2</accession>
<dbReference type="Pfam" id="PF24181">
    <property type="entry name" value="TPR_TTI1_C"/>
    <property type="match status" value="1"/>
</dbReference>
<feature type="domain" description="TTI1 C-terminal TPR" evidence="1">
    <location>
        <begin position="21"/>
        <end position="263"/>
    </location>
</feature>
<keyword evidence="3" id="KW-1185">Reference proteome</keyword>
<dbReference type="EMBL" id="KK853214">
    <property type="protein sequence ID" value="KDR09792.1"/>
    <property type="molecule type" value="Genomic_DNA"/>
</dbReference>
<evidence type="ECO:0000313" key="2">
    <source>
        <dbReference type="EMBL" id="KDR09792.1"/>
    </source>
</evidence>
<dbReference type="eggNOG" id="KOG4524">
    <property type="taxonomic scope" value="Eukaryota"/>
</dbReference>
<dbReference type="GO" id="GO:0005737">
    <property type="term" value="C:cytoplasm"/>
    <property type="evidence" value="ECO:0007669"/>
    <property type="project" value="TreeGrafter"/>
</dbReference>